<evidence type="ECO:0000313" key="4">
    <source>
        <dbReference type="Proteomes" id="UP001217089"/>
    </source>
</evidence>
<feature type="region of interest" description="Disordered" evidence="2">
    <location>
        <begin position="479"/>
        <end position="508"/>
    </location>
</feature>
<feature type="region of interest" description="Disordered" evidence="2">
    <location>
        <begin position="390"/>
        <end position="429"/>
    </location>
</feature>
<dbReference type="InterPro" id="IPR038834">
    <property type="entry name" value="CCDC175"/>
</dbReference>
<dbReference type="PANTHER" id="PTHR35347:SF1">
    <property type="entry name" value="COILED-COIL DOMAIN-CONTAINING PROTEIN 175"/>
    <property type="match status" value="1"/>
</dbReference>
<dbReference type="EMBL" id="JARBDR010000657">
    <property type="protein sequence ID" value="KAJ8307998.1"/>
    <property type="molecule type" value="Genomic_DNA"/>
</dbReference>
<accession>A0ABQ9ES09</accession>
<evidence type="ECO:0000256" key="1">
    <source>
        <dbReference type="SAM" id="Coils"/>
    </source>
</evidence>
<reference evidence="3 4" key="1">
    <citation type="submission" date="2022-12" db="EMBL/GenBank/DDBJ databases">
        <title>Chromosome-level genome of Tegillarca granosa.</title>
        <authorList>
            <person name="Kim J."/>
        </authorList>
    </citation>
    <scope>NUCLEOTIDE SEQUENCE [LARGE SCALE GENOMIC DNA]</scope>
    <source>
        <strain evidence="3">Teg-2019</strain>
        <tissue evidence="3">Adductor muscle</tissue>
    </source>
</reference>
<keyword evidence="1" id="KW-0175">Coiled coil</keyword>
<proteinExistence type="predicted"/>
<organism evidence="3 4">
    <name type="scientific">Tegillarca granosa</name>
    <name type="common">Malaysian cockle</name>
    <name type="synonym">Anadara granosa</name>
    <dbReference type="NCBI Taxonomy" id="220873"/>
    <lineage>
        <taxon>Eukaryota</taxon>
        <taxon>Metazoa</taxon>
        <taxon>Spiralia</taxon>
        <taxon>Lophotrochozoa</taxon>
        <taxon>Mollusca</taxon>
        <taxon>Bivalvia</taxon>
        <taxon>Autobranchia</taxon>
        <taxon>Pteriomorphia</taxon>
        <taxon>Arcoida</taxon>
        <taxon>Arcoidea</taxon>
        <taxon>Arcidae</taxon>
        <taxon>Tegillarca</taxon>
    </lineage>
</organism>
<dbReference type="Proteomes" id="UP001217089">
    <property type="component" value="Unassembled WGS sequence"/>
</dbReference>
<evidence type="ECO:0000256" key="2">
    <source>
        <dbReference type="SAM" id="MobiDB-lite"/>
    </source>
</evidence>
<feature type="coiled-coil region" evidence="1">
    <location>
        <begin position="621"/>
        <end position="697"/>
    </location>
</feature>
<keyword evidence="4" id="KW-1185">Reference proteome</keyword>
<feature type="coiled-coil region" evidence="1">
    <location>
        <begin position="100"/>
        <end position="127"/>
    </location>
</feature>
<feature type="compositionally biased region" description="Acidic residues" evidence="2">
    <location>
        <begin position="482"/>
        <end position="492"/>
    </location>
</feature>
<feature type="region of interest" description="Disordered" evidence="2">
    <location>
        <begin position="785"/>
        <end position="830"/>
    </location>
</feature>
<gene>
    <name evidence="3" type="ORF">KUTeg_012872</name>
</gene>
<feature type="compositionally biased region" description="Basic and acidic residues" evidence="2">
    <location>
        <begin position="499"/>
        <end position="508"/>
    </location>
</feature>
<comment type="caution">
    <text evidence="3">The sequence shown here is derived from an EMBL/GenBank/DDBJ whole genome shotgun (WGS) entry which is preliminary data.</text>
</comment>
<name>A0ABQ9ES09_TEGGR</name>
<feature type="coiled-coil region" evidence="1">
    <location>
        <begin position="163"/>
        <end position="331"/>
    </location>
</feature>
<evidence type="ECO:0000313" key="3">
    <source>
        <dbReference type="EMBL" id="KAJ8307998.1"/>
    </source>
</evidence>
<protein>
    <submittedName>
        <fullName evidence="3">Uncharacterized protein</fullName>
    </submittedName>
</protein>
<feature type="compositionally biased region" description="Basic and acidic residues" evidence="2">
    <location>
        <begin position="393"/>
        <end position="416"/>
    </location>
</feature>
<feature type="compositionally biased region" description="Acidic residues" evidence="2">
    <location>
        <begin position="417"/>
        <end position="426"/>
    </location>
</feature>
<dbReference type="PANTHER" id="PTHR35347">
    <property type="entry name" value="COILED-COIL DOMAIN-CONTAINING PROTEIN 175"/>
    <property type="match status" value="1"/>
</dbReference>
<sequence length="830" mass="97567">MSTHTELPHVNNAVERLYELADRMRGVDFGFTNNDVLNIDRVIDAIYELDKERLRQHEKLETETIHASILRHKLQLLPAQIKEEIKGAIDSARQSNATALNNLQGNLDGINKNIDYLDDRQKELEKENAKLHPENELVREQHELIISQLNQRMAEKASMQIILNETRDKVRQTNQNIVDLEDNILQLKEDLIQERTEARVERKKLKKAVTDTTGMTKSQKEQNIIKKRELDEIHEQLMDSEGKLEGLRKSLRRYETSKAKLEGQERALSTQLTKQLKQNEELRKKGAQIINEDLKLQKEFEDNEKQLSKKLRKLDSETIKETARLKELEGQKLELHVDLEEKMKVRHLQHEKRQLALKAEEVGRMQAENVEMQEQIEELDESHKAVKAQLNKQVEDFREQLAKERKEREETEAEHSSEEEDDDEAPSELPMMVHGLEVQERKNSTSKEVEDYKYENQAYLNNMNKEIQEGKKEHIDLSNEGLETESDSEDEERGAQLQREMKKEEETVQTMKDELEKAQKDYENMFSAMQYKLTNMEREIIEMEHAIVSKRQEIEDKTPGFQELEAKFEKRTEDYNQMKKSIAGRRQYKSKLEDTINKTGREKDNMKKPTDQLKLDLKNKREENISQLKRHGEERKEIEREIYLSATKLKTIMEENNKLEQGCKKLEESIVDLNTQVEENEKMKSKLLDKLENTKDDLMNSWFDDYQMQQDFANRDELVVRDFGDLLDKTEERGKKISSITHRLEDELVMLAEFLDNLSTRRPRDTPVSGRSTRTSHRILDGRLSRLSQKSYHDKEQTTLGSARSSHKSRPATRNELKSPFPKSVTIIED</sequence>